<dbReference type="Gene3D" id="3.40.1370.10">
    <property type="match status" value="1"/>
</dbReference>
<evidence type="ECO:0000256" key="8">
    <source>
        <dbReference type="SAM" id="MobiDB-lite"/>
    </source>
</evidence>
<dbReference type="GO" id="GO:0019843">
    <property type="term" value="F:rRNA binding"/>
    <property type="evidence" value="ECO:0007669"/>
    <property type="project" value="UniProtKB-KW"/>
</dbReference>
<feature type="region of interest" description="Disordered" evidence="8">
    <location>
        <begin position="47"/>
        <end position="93"/>
    </location>
</feature>
<dbReference type="HAMAP" id="MF_01328_B">
    <property type="entry name" value="Ribosomal_uL4_B"/>
    <property type="match status" value="1"/>
</dbReference>
<gene>
    <name evidence="9" type="primary">rpl4</name>
    <name evidence="9" type="ORF">TampPt_p107</name>
</gene>
<evidence type="ECO:0000256" key="6">
    <source>
        <dbReference type="ARBA" id="ARBA00035208"/>
    </source>
</evidence>
<dbReference type="GO" id="GO:1990904">
    <property type="term" value="C:ribonucleoprotein complex"/>
    <property type="evidence" value="ECO:0007669"/>
    <property type="project" value="UniProtKB-KW"/>
</dbReference>
<dbReference type="GO" id="GO:0006412">
    <property type="term" value="P:translation"/>
    <property type="evidence" value="ECO:0007669"/>
    <property type="project" value="InterPro"/>
</dbReference>
<keyword evidence="9" id="KW-0934">Plastid</keyword>
<evidence type="ECO:0000313" key="9">
    <source>
        <dbReference type="EMBL" id="AKP94677.1"/>
    </source>
</evidence>
<accession>A0A0H4T377</accession>
<keyword evidence="2" id="KW-0699">rRNA-binding</keyword>
<proteinExistence type="inferred from homology"/>
<sequence length="216" mass="23757">MAAKQEIKYKVRKIDGTDGIEGTISLNAIQDGARYLVHRAVVAQLNKKRQGTSSTKTRSEVRGGGKKPWKQKGTGNARSGSSNSPLWNGGGAAFGPKPRSYAHKINVKERRLALTTALHHNFSKVRVVDSLSQETSGISTKITLTSLSSILDFSQPKQKKLIITDKHDKKLALSIRNVRNLKLTSANTINIIDLLETDQILVTENALKHICEVYSE</sequence>
<evidence type="ECO:0000256" key="1">
    <source>
        <dbReference type="ARBA" id="ARBA00010528"/>
    </source>
</evidence>
<geneLocation type="plastid" evidence="9"/>
<keyword evidence="3" id="KW-0694">RNA-binding</keyword>
<dbReference type="EMBL" id="KP899713">
    <property type="protein sequence ID" value="AKP94677.1"/>
    <property type="molecule type" value="Genomic_DNA"/>
</dbReference>
<dbReference type="InterPro" id="IPR023574">
    <property type="entry name" value="Ribosomal_uL4_dom_sf"/>
</dbReference>
<protein>
    <recommendedName>
        <fullName evidence="6">Large ribosomal subunit protein uL4c</fullName>
    </recommendedName>
    <alternativeName>
        <fullName evidence="7">50S ribosomal protein L4, chloroplastic</fullName>
    </alternativeName>
</protein>
<dbReference type="Pfam" id="PF00573">
    <property type="entry name" value="Ribosomal_L4"/>
    <property type="match status" value="1"/>
</dbReference>
<dbReference type="AlphaFoldDB" id="A0A0H4T377"/>
<organism evidence="9">
    <name type="scientific">Teleaulax amphioxeia</name>
    <dbReference type="NCBI Taxonomy" id="77931"/>
    <lineage>
        <taxon>Eukaryota</taxon>
        <taxon>Cryptophyceae</taxon>
        <taxon>Pyrenomonadales</taxon>
        <taxon>Geminigeraceae</taxon>
        <taxon>Teleaulax</taxon>
    </lineage>
</organism>
<dbReference type="GO" id="GO:0005840">
    <property type="term" value="C:ribosome"/>
    <property type="evidence" value="ECO:0007669"/>
    <property type="project" value="UniProtKB-KW"/>
</dbReference>
<evidence type="ECO:0000256" key="4">
    <source>
        <dbReference type="ARBA" id="ARBA00022980"/>
    </source>
</evidence>
<dbReference type="RefSeq" id="YP_009159259.1">
    <property type="nucleotide sequence ID" value="NC_027589.1"/>
</dbReference>
<dbReference type="SUPFAM" id="SSF52166">
    <property type="entry name" value="Ribosomal protein L4"/>
    <property type="match status" value="1"/>
</dbReference>
<dbReference type="InterPro" id="IPR013005">
    <property type="entry name" value="Ribosomal_uL4-like"/>
</dbReference>
<evidence type="ECO:0000256" key="7">
    <source>
        <dbReference type="ARBA" id="ARBA00035387"/>
    </source>
</evidence>
<feature type="compositionally biased region" description="Polar residues" evidence="8">
    <location>
        <begin position="73"/>
        <end position="86"/>
    </location>
</feature>
<reference evidence="9" key="1">
    <citation type="journal article" date="2015" name="PLoS ONE">
        <title>The Plastid Genome of the Cryptomonad Teleaulax amphioxeia.</title>
        <authorList>
            <person name="Kim J.I."/>
            <person name="Yoon H.S."/>
            <person name="Yi G."/>
            <person name="Kim H.S."/>
            <person name="Yih W."/>
            <person name="Shin W."/>
        </authorList>
    </citation>
    <scope>NUCLEOTIDE SEQUENCE</scope>
    <source>
        <strain evidence="9">HACCP-CR01</strain>
    </source>
</reference>
<dbReference type="PANTHER" id="PTHR10746:SF17">
    <property type="entry name" value="LARGE RIBOSOMAL SUBUNIT PROTEIN UL4C"/>
    <property type="match status" value="1"/>
</dbReference>
<comment type="similarity">
    <text evidence="1">Belongs to the universal ribosomal protein uL4 family.</text>
</comment>
<dbReference type="GO" id="GO:0003735">
    <property type="term" value="F:structural constituent of ribosome"/>
    <property type="evidence" value="ECO:0007669"/>
    <property type="project" value="InterPro"/>
</dbReference>
<evidence type="ECO:0000256" key="5">
    <source>
        <dbReference type="ARBA" id="ARBA00023274"/>
    </source>
</evidence>
<dbReference type="InterPro" id="IPR002136">
    <property type="entry name" value="Ribosomal_uL4"/>
</dbReference>
<evidence type="ECO:0000256" key="2">
    <source>
        <dbReference type="ARBA" id="ARBA00022730"/>
    </source>
</evidence>
<dbReference type="PANTHER" id="PTHR10746">
    <property type="entry name" value="50S RIBOSOMAL PROTEIN L4"/>
    <property type="match status" value="1"/>
</dbReference>
<name>A0A0H4T377_9CRYP</name>
<evidence type="ECO:0000256" key="3">
    <source>
        <dbReference type="ARBA" id="ARBA00022884"/>
    </source>
</evidence>
<keyword evidence="4 9" id="KW-0689">Ribosomal protein</keyword>
<keyword evidence="5" id="KW-0687">Ribonucleoprotein</keyword>
<dbReference type="GeneID" id="25077811"/>
<dbReference type="NCBIfam" id="TIGR03953">
    <property type="entry name" value="rplD_bact"/>
    <property type="match status" value="1"/>
</dbReference>